<evidence type="ECO:0000259" key="2">
    <source>
        <dbReference type="Pfam" id="PF09350"/>
    </source>
</evidence>
<reference evidence="3 4" key="1">
    <citation type="submission" date="2019-06" db="EMBL/GenBank/DDBJ databases">
        <title>Genome of new Rhodobacteraceae sp. SM1903.</title>
        <authorList>
            <person name="Ren X."/>
        </authorList>
    </citation>
    <scope>NUCLEOTIDE SEQUENCE [LARGE SCALE GENOMIC DNA]</scope>
    <source>
        <strain evidence="3 4">SM1903</strain>
    </source>
</reference>
<comment type="caution">
    <text evidence="3">The sequence shown here is derived from an EMBL/GenBank/DDBJ whole genome shotgun (WGS) entry which is preliminary data.</text>
</comment>
<dbReference type="OrthoDB" id="8448455at2"/>
<gene>
    <name evidence="3" type="ORF">FHY64_05460</name>
</gene>
<evidence type="ECO:0000313" key="4">
    <source>
        <dbReference type="Proteomes" id="UP000314011"/>
    </source>
</evidence>
<proteinExistence type="predicted"/>
<dbReference type="Proteomes" id="UP000314011">
    <property type="component" value="Unassembled WGS sequence"/>
</dbReference>
<dbReference type="EMBL" id="VFFF01000001">
    <property type="protein sequence ID" value="TNY32726.1"/>
    <property type="molecule type" value="Genomic_DNA"/>
</dbReference>
<dbReference type="Pfam" id="PF09350">
    <property type="entry name" value="DJC28_CD"/>
    <property type="match status" value="1"/>
</dbReference>
<evidence type="ECO:0000313" key="3">
    <source>
        <dbReference type="EMBL" id="TNY32726.1"/>
    </source>
</evidence>
<name>A0A5C5GGR9_9RHOB</name>
<evidence type="ECO:0000256" key="1">
    <source>
        <dbReference type="SAM" id="MobiDB-lite"/>
    </source>
</evidence>
<feature type="region of interest" description="Disordered" evidence="1">
    <location>
        <begin position="19"/>
        <end position="42"/>
    </location>
</feature>
<feature type="domain" description="DnaJ homologue subfamily C member 28 conserved" evidence="2">
    <location>
        <begin position="8"/>
        <end position="73"/>
    </location>
</feature>
<keyword evidence="4" id="KW-1185">Reference proteome</keyword>
<dbReference type="AlphaFoldDB" id="A0A5C5GGR9"/>
<dbReference type="InterPro" id="IPR018961">
    <property type="entry name" value="DnaJ_homolog_subfam-C_membr-28"/>
</dbReference>
<dbReference type="RefSeq" id="WP_140193406.1">
    <property type="nucleotide sequence ID" value="NZ_CP065915.1"/>
</dbReference>
<protein>
    <submittedName>
        <fullName evidence="3">DUF1992 domain-containing protein</fullName>
    </submittedName>
</protein>
<organism evidence="3 4">
    <name type="scientific">Pelagovum pacificum</name>
    <dbReference type="NCBI Taxonomy" id="2588711"/>
    <lineage>
        <taxon>Bacteria</taxon>
        <taxon>Pseudomonadati</taxon>
        <taxon>Pseudomonadota</taxon>
        <taxon>Alphaproteobacteria</taxon>
        <taxon>Rhodobacterales</taxon>
        <taxon>Paracoccaceae</taxon>
        <taxon>Pelagovum</taxon>
    </lineage>
</organism>
<sequence length="107" mass="11754">MSFFLRFLAERQIEKAQSDGQLSGIAGEGAPLPVRESSGEDAVSEIGHRVMAEAGAVPAEVQLINDLSTAKRAWQAAITPEEKKVAMARFAELEMRRNMAAERRRRG</sequence>
<accession>A0A5C5GGR9</accession>